<reference evidence="1 2" key="1">
    <citation type="journal article" date="2019" name="Nat. Ecol. Evol.">
        <title>Megaphylogeny resolves global patterns of mushroom evolution.</title>
        <authorList>
            <person name="Varga T."/>
            <person name="Krizsan K."/>
            <person name="Foldi C."/>
            <person name="Dima B."/>
            <person name="Sanchez-Garcia M."/>
            <person name="Sanchez-Ramirez S."/>
            <person name="Szollosi G.J."/>
            <person name="Szarkandi J.G."/>
            <person name="Papp V."/>
            <person name="Albert L."/>
            <person name="Andreopoulos W."/>
            <person name="Angelini C."/>
            <person name="Antonin V."/>
            <person name="Barry K.W."/>
            <person name="Bougher N.L."/>
            <person name="Buchanan P."/>
            <person name="Buyck B."/>
            <person name="Bense V."/>
            <person name="Catcheside P."/>
            <person name="Chovatia M."/>
            <person name="Cooper J."/>
            <person name="Damon W."/>
            <person name="Desjardin D."/>
            <person name="Finy P."/>
            <person name="Geml J."/>
            <person name="Haridas S."/>
            <person name="Hughes K."/>
            <person name="Justo A."/>
            <person name="Karasinski D."/>
            <person name="Kautmanova I."/>
            <person name="Kiss B."/>
            <person name="Kocsube S."/>
            <person name="Kotiranta H."/>
            <person name="LaButti K.M."/>
            <person name="Lechner B.E."/>
            <person name="Liimatainen K."/>
            <person name="Lipzen A."/>
            <person name="Lukacs Z."/>
            <person name="Mihaltcheva S."/>
            <person name="Morgado L.N."/>
            <person name="Niskanen T."/>
            <person name="Noordeloos M.E."/>
            <person name="Ohm R.A."/>
            <person name="Ortiz-Santana B."/>
            <person name="Ovrebo C."/>
            <person name="Racz N."/>
            <person name="Riley R."/>
            <person name="Savchenko A."/>
            <person name="Shiryaev A."/>
            <person name="Soop K."/>
            <person name="Spirin V."/>
            <person name="Szebenyi C."/>
            <person name="Tomsovsky M."/>
            <person name="Tulloss R.E."/>
            <person name="Uehling J."/>
            <person name="Grigoriev I.V."/>
            <person name="Vagvolgyi C."/>
            <person name="Papp T."/>
            <person name="Martin F.M."/>
            <person name="Miettinen O."/>
            <person name="Hibbett D.S."/>
            <person name="Nagy L.G."/>
        </authorList>
    </citation>
    <scope>NUCLEOTIDE SEQUENCE [LARGE SCALE GENOMIC DNA]</scope>
    <source>
        <strain evidence="1 2">NL-1719</strain>
    </source>
</reference>
<name>A0ACD3BDF1_9AGAR</name>
<dbReference type="Proteomes" id="UP000308600">
    <property type="component" value="Unassembled WGS sequence"/>
</dbReference>
<keyword evidence="2" id="KW-1185">Reference proteome</keyword>
<evidence type="ECO:0000313" key="2">
    <source>
        <dbReference type="Proteomes" id="UP000308600"/>
    </source>
</evidence>
<gene>
    <name evidence="1" type="ORF">BDN72DRAFT_786858</name>
</gene>
<dbReference type="EMBL" id="ML208262">
    <property type="protein sequence ID" value="TFK75617.1"/>
    <property type="molecule type" value="Genomic_DNA"/>
</dbReference>
<protein>
    <submittedName>
        <fullName evidence="1">Uncharacterized protein</fullName>
    </submittedName>
</protein>
<proteinExistence type="predicted"/>
<accession>A0ACD3BDF1</accession>
<sequence length="566" mass="63406">MSRWALLIASIISSSLSSYSQTWCGKNYLKGHPIIPPDGAFHVPSVSSQPRVSLRCVPRIQPYLEDGTVQQPTMLVGAYSHSEESPDAHPIDPLMIPDLDNTQIYVELWAHNHRLAKRHLSLGEVNVEVPFSFGHLTPQGSPYLVECIARLKSLNHEQVIRTNASLFYLPTPNIGSVTKVDRLTGALLARPIAQKDRPYEEIFPLGFYTSFGNYLDSNLTILDEVKAQGFNLVHPVPPFEDITALNRILDRMEELGLYLVYDMRHSYQNHDALLQEVATIKDRSNLLLWYTADEPDGPNNPINTLQSAYEAIYSLDGYHPVSIALNCADYRFAQYVEWSDIVTADTYMIGNDVKHSLKYDTPCTPQFGCCGCDNCLGDFSDISSRLDSYGARLRILGWDQTKVVWSVTQAFGGEEFWTRAPTGREWLVQALLSINHGARGIMPWLDPTPPEIKAAASSFARIIGPVKQFLFNPKATVLPLAHDATQSRVDAKTWTVGRETLLLAVNLDNKPNTFPRKWTGIKTTQWLLKEDVQGTHYPNGDVQLTFGSLGAVAVILVENARMYDEL</sequence>
<organism evidence="1 2">
    <name type="scientific">Pluteus cervinus</name>
    <dbReference type="NCBI Taxonomy" id="181527"/>
    <lineage>
        <taxon>Eukaryota</taxon>
        <taxon>Fungi</taxon>
        <taxon>Dikarya</taxon>
        <taxon>Basidiomycota</taxon>
        <taxon>Agaricomycotina</taxon>
        <taxon>Agaricomycetes</taxon>
        <taxon>Agaricomycetidae</taxon>
        <taxon>Agaricales</taxon>
        <taxon>Pluteineae</taxon>
        <taxon>Pluteaceae</taxon>
        <taxon>Pluteus</taxon>
    </lineage>
</organism>
<evidence type="ECO:0000313" key="1">
    <source>
        <dbReference type="EMBL" id="TFK75617.1"/>
    </source>
</evidence>